<protein>
    <submittedName>
        <fullName evidence="2">Uncharacterized protein</fullName>
    </submittedName>
</protein>
<dbReference type="EMBL" id="MT142496">
    <property type="protein sequence ID" value="QJA82798.1"/>
    <property type="molecule type" value="Genomic_DNA"/>
</dbReference>
<name>A0A6M3KN85_9ZZZZ</name>
<dbReference type="AlphaFoldDB" id="A0A6M3KN85"/>
<dbReference type="EMBL" id="MT141477">
    <property type="protein sequence ID" value="QJA62650.1"/>
    <property type="molecule type" value="Genomic_DNA"/>
</dbReference>
<accession>A0A6M3KN85</accession>
<sequence>MFDIQVLRKHAEVADMMILIQGREETKSDVVQIVGDYCYIENRYEVKRGDVISFMPNRDYGHSGLITPCHLCFLYELNPKSRNIKYLKIAEDNKENARVLIESPKGFEAGSSLRFKATT</sequence>
<gene>
    <name evidence="2" type="ORF">MM415A00370_0015</name>
    <name evidence="1" type="ORF">MM415B00745_0017</name>
</gene>
<organism evidence="2">
    <name type="scientific">viral metagenome</name>
    <dbReference type="NCBI Taxonomy" id="1070528"/>
    <lineage>
        <taxon>unclassified sequences</taxon>
        <taxon>metagenomes</taxon>
        <taxon>organismal metagenomes</taxon>
    </lineage>
</organism>
<reference evidence="2" key="1">
    <citation type="submission" date="2020-03" db="EMBL/GenBank/DDBJ databases">
        <title>The deep terrestrial virosphere.</title>
        <authorList>
            <person name="Holmfeldt K."/>
            <person name="Nilsson E."/>
            <person name="Simone D."/>
            <person name="Lopez-Fernandez M."/>
            <person name="Wu X."/>
            <person name="de Brujin I."/>
            <person name="Lundin D."/>
            <person name="Andersson A."/>
            <person name="Bertilsson S."/>
            <person name="Dopson M."/>
        </authorList>
    </citation>
    <scope>NUCLEOTIDE SEQUENCE</scope>
    <source>
        <strain evidence="2">MM415A00370</strain>
        <strain evidence="1">MM415B00745</strain>
    </source>
</reference>
<evidence type="ECO:0000313" key="1">
    <source>
        <dbReference type="EMBL" id="QJA62650.1"/>
    </source>
</evidence>
<proteinExistence type="predicted"/>
<evidence type="ECO:0000313" key="2">
    <source>
        <dbReference type="EMBL" id="QJA82798.1"/>
    </source>
</evidence>